<feature type="transmembrane region" description="Helical" evidence="1">
    <location>
        <begin position="97"/>
        <end position="116"/>
    </location>
</feature>
<protein>
    <submittedName>
        <fullName evidence="2">Uncharacterized protein</fullName>
    </submittedName>
</protein>
<keyword evidence="3" id="KW-1185">Reference proteome</keyword>
<comment type="caution">
    <text evidence="2">The sequence shown here is derived from an EMBL/GenBank/DDBJ whole genome shotgun (WGS) entry which is preliminary data.</text>
</comment>
<evidence type="ECO:0000313" key="2">
    <source>
        <dbReference type="EMBL" id="GIO25391.1"/>
    </source>
</evidence>
<dbReference type="EMBL" id="BORP01000001">
    <property type="protein sequence ID" value="GIO25391.1"/>
    <property type="molecule type" value="Genomic_DNA"/>
</dbReference>
<dbReference type="Proteomes" id="UP000676917">
    <property type="component" value="Unassembled WGS sequence"/>
</dbReference>
<keyword evidence="1" id="KW-1133">Transmembrane helix</keyword>
<sequence>MAKDKRAEVIFWSIALPGFGQYLNGKIVKGTVLIILEFIVNVKSGLNYAILPSFYGNMQESIVNTDFQWLMFYPCLYLFAIWDAYRDAGGGTSSYSFLPFVFSAFIGTIGVVYSPVFNINGIYFGVIWLPILSLILGFFIGKVIQLIVLKSKKSHTGI</sequence>
<name>A0A920C471_9BACI</name>
<accession>A0A920C471</accession>
<keyword evidence="1" id="KW-0812">Transmembrane</keyword>
<dbReference type="RefSeq" id="WP_212918952.1">
    <property type="nucleotide sequence ID" value="NZ_BORP01000001.1"/>
</dbReference>
<feature type="transmembrane region" description="Helical" evidence="1">
    <location>
        <begin position="67"/>
        <end position="85"/>
    </location>
</feature>
<feature type="transmembrane region" description="Helical" evidence="1">
    <location>
        <begin position="122"/>
        <end position="144"/>
    </location>
</feature>
<proteinExistence type="predicted"/>
<reference evidence="2" key="1">
    <citation type="submission" date="2021-03" db="EMBL/GenBank/DDBJ databases">
        <title>Antimicrobial resistance genes in bacteria isolated from Japanese honey, and their potential for conferring macrolide and lincosamide resistance in the American foulbrood pathogen Paenibacillus larvae.</title>
        <authorList>
            <person name="Okamoto M."/>
            <person name="Kumagai M."/>
            <person name="Kanamori H."/>
            <person name="Takamatsu D."/>
        </authorList>
    </citation>
    <scope>NUCLEOTIDE SEQUENCE</scope>
    <source>
        <strain evidence="2">J43TS3</strain>
    </source>
</reference>
<gene>
    <name evidence="2" type="ORF">J43TS3_00020</name>
</gene>
<feature type="transmembrane region" description="Helical" evidence="1">
    <location>
        <begin position="32"/>
        <end position="55"/>
    </location>
</feature>
<evidence type="ECO:0000256" key="1">
    <source>
        <dbReference type="SAM" id="Phobius"/>
    </source>
</evidence>
<keyword evidence="1" id="KW-0472">Membrane</keyword>
<dbReference type="AlphaFoldDB" id="A0A920C471"/>
<evidence type="ECO:0000313" key="3">
    <source>
        <dbReference type="Proteomes" id="UP000676917"/>
    </source>
</evidence>
<organism evidence="2 3">
    <name type="scientific">Ornithinibacillus bavariensis</name>
    <dbReference type="NCBI Taxonomy" id="545502"/>
    <lineage>
        <taxon>Bacteria</taxon>
        <taxon>Bacillati</taxon>
        <taxon>Bacillota</taxon>
        <taxon>Bacilli</taxon>
        <taxon>Bacillales</taxon>
        <taxon>Bacillaceae</taxon>
        <taxon>Ornithinibacillus</taxon>
    </lineage>
</organism>